<accession>A0A077R500</accession>
<evidence type="ECO:0000313" key="3">
    <source>
        <dbReference type="EMBL" id="CDI51984.1"/>
    </source>
</evidence>
<dbReference type="PANTHER" id="PTHR13384">
    <property type="entry name" value="G PATCH DOMAIN-CONTAINING PROTEIN 1"/>
    <property type="match status" value="1"/>
</dbReference>
<feature type="compositionally biased region" description="Basic and acidic residues" evidence="1">
    <location>
        <begin position="276"/>
        <end position="288"/>
    </location>
</feature>
<feature type="region of interest" description="Disordered" evidence="1">
    <location>
        <begin position="641"/>
        <end position="669"/>
    </location>
</feature>
<protein>
    <submittedName>
        <fullName evidence="3">Rna binding protein</fullName>
    </submittedName>
</protein>
<dbReference type="Pfam" id="PF01585">
    <property type="entry name" value="G-patch"/>
    <property type="match status" value="1"/>
</dbReference>
<dbReference type="AlphaFoldDB" id="A0A077R500"/>
<dbReference type="GO" id="GO:0006397">
    <property type="term" value="P:mRNA processing"/>
    <property type="evidence" value="ECO:0007669"/>
    <property type="project" value="InterPro"/>
</dbReference>
<dbReference type="GO" id="GO:0003723">
    <property type="term" value="F:RNA binding"/>
    <property type="evidence" value="ECO:0007669"/>
    <property type="project" value="TreeGrafter"/>
</dbReference>
<feature type="region of interest" description="Disordered" evidence="1">
    <location>
        <begin position="565"/>
        <end position="608"/>
    </location>
</feature>
<dbReference type="GO" id="GO:0005634">
    <property type="term" value="C:nucleus"/>
    <property type="evidence" value="ECO:0007669"/>
    <property type="project" value="TreeGrafter"/>
</dbReference>
<feature type="region of interest" description="Disordered" evidence="1">
    <location>
        <begin position="497"/>
        <end position="518"/>
    </location>
</feature>
<feature type="compositionally biased region" description="Polar residues" evidence="1">
    <location>
        <begin position="569"/>
        <end position="581"/>
    </location>
</feature>
<feature type="compositionally biased region" description="Basic and acidic residues" evidence="1">
    <location>
        <begin position="94"/>
        <end position="114"/>
    </location>
</feature>
<sequence length="837" mass="91419">MATDRLRRKLRDLPSETVSNLTQNDKLCAFGTPLPDLTSRKIDPNEHKPIHLQEARDAQGRRRFHGAFTGGFSAGYFNTVGSKEGWTPSSFRSSRADKNRKVGDEKDRGGLGGKVEDFMDEEDLADYKAAQAVSTTTCSTFGDSQLAGLRAETVADPLAKTLFGKDIGVSQQDALGFQLMRRMGWKDGQGLGPRIDTVRKARLLDLISNGAQVSSGSNLKLEDMNRLYAPPATSVVSISSHPRGRAGLGFVDDTLTLHQVLQPGYKRVSQPSNPAEEGKDEVWPEDARPLPPGFHIARESAPAEPPIPTAEVPSGWQPDPTRIWKCYRSQPEVTIKATKTPQTRGILLGEARFPGPPPNIAAFLSAKAQERLAADSNFLLPSTPASSSVSHMIEAPRLDPATARSALQGHTPFITNPAKQERYLTYLNSQLDSSFDSPQRLIVPADLTREQYASELMEFSKSASIFRPMSAAIASRFTKASVSIMEHETKATSAVPGLRFPAPASASTSSEDSEERDLAGTEVIKELTTSQQAAKRGNFGHWTRKTESWAPERLLCKRFGVPEPPVFRQSRNLGSNTQHSTAEGPDPEEDPHPFYGSTQSAKAKRKSGIKLDAHWEKNKHHLMALAAAGSTPLSFDAQSSFRESASDKDVNDNEENVIGMGDDERQGKDTLTYTKPGMDLFRAIFASDEESAGGKPGVETKPKMQDPTSSSGVVFQAKAKRKDVHDEARKVAAKSKRKKPQSSKKSLLTFDLDDQVDEGIGTKKINKTKKSLLTFDPDDQGDMDGAKRKGRALQTDAASERLYLTSDNRGDSSVGSVVLDEPKSIKPKGRMRASDLF</sequence>
<dbReference type="EMBL" id="HG529524">
    <property type="protein sequence ID" value="CDI51984.1"/>
    <property type="molecule type" value="Genomic_DNA"/>
</dbReference>
<feature type="domain" description="G-patch" evidence="2">
    <location>
        <begin position="172"/>
        <end position="192"/>
    </location>
</feature>
<dbReference type="PANTHER" id="PTHR13384:SF19">
    <property type="entry name" value="G PATCH DOMAIN-CONTAINING PROTEIN 1"/>
    <property type="match status" value="1"/>
</dbReference>
<feature type="region of interest" description="Disordered" evidence="1">
    <location>
        <begin position="768"/>
        <end position="837"/>
    </location>
</feature>
<feature type="compositionally biased region" description="Polar residues" evidence="1">
    <location>
        <begin position="805"/>
        <end position="815"/>
    </location>
</feature>
<feature type="region of interest" description="Disordered" evidence="1">
    <location>
        <begin position="265"/>
        <end position="315"/>
    </location>
</feature>
<reference evidence="3" key="1">
    <citation type="journal article" date="2014" name="Genome Biol. Evol.">
        <title>Gene Loss Rather Than Gene Gain Is Associated with a Host Jump from Monocots to Dicots in the Smut Fungus Melanopsichium pennsylvanicum.</title>
        <authorList>
            <person name="Sharma R."/>
            <person name="Mishra B."/>
            <person name="Runge F."/>
            <person name="Thines M."/>
        </authorList>
    </citation>
    <scope>NUCLEOTIDE SEQUENCE</scope>
    <source>
        <strain evidence="3">4</strain>
    </source>
</reference>
<proteinExistence type="predicted"/>
<dbReference type="Pfam" id="PF07713">
    <property type="entry name" value="DUF1604"/>
    <property type="match status" value="1"/>
</dbReference>
<dbReference type="InterPro" id="IPR000467">
    <property type="entry name" value="G_patch_dom"/>
</dbReference>
<feature type="region of interest" description="Disordered" evidence="1">
    <location>
        <begin position="86"/>
        <end position="114"/>
    </location>
</feature>
<dbReference type="Pfam" id="PF26093">
    <property type="entry name" value="HTH_TGH"/>
    <property type="match status" value="1"/>
</dbReference>
<evidence type="ECO:0000256" key="1">
    <source>
        <dbReference type="SAM" id="MobiDB-lite"/>
    </source>
</evidence>
<feature type="region of interest" description="Disordered" evidence="1">
    <location>
        <begin position="689"/>
        <end position="748"/>
    </location>
</feature>
<dbReference type="InterPro" id="IPR011666">
    <property type="entry name" value="DUF1604"/>
</dbReference>
<dbReference type="PROSITE" id="PS50174">
    <property type="entry name" value="G_PATCH"/>
    <property type="match status" value="1"/>
</dbReference>
<name>A0A077R500_9BASI</name>
<evidence type="ECO:0000259" key="2">
    <source>
        <dbReference type="PROSITE" id="PS50174"/>
    </source>
</evidence>
<organism evidence="3">
    <name type="scientific">Melanopsichium pennsylvanicum 4</name>
    <dbReference type="NCBI Taxonomy" id="1398559"/>
    <lineage>
        <taxon>Eukaryota</taxon>
        <taxon>Fungi</taxon>
        <taxon>Dikarya</taxon>
        <taxon>Basidiomycota</taxon>
        <taxon>Ustilaginomycotina</taxon>
        <taxon>Ustilaginomycetes</taxon>
        <taxon>Ustilaginales</taxon>
        <taxon>Ustilaginaceae</taxon>
        <taxon>Melanopsichium</taxon>
    </lineage>
</organism>
<feature type="compositionally biased region" description="Basic residues" evidence="1">
    <location>
        <begin position="731"/>
        <end position="742"/>
    </location>
</feature>